<keyword evidence="3" id="KW-1185">Reference proteome</keyword>
<dbReference type="GO" id="GO:0042144">
    <property type="term" value="P:vacuole fusion, non-autophagic"/>
    <property type="evidence" value="ECO:0007669"/>
    <property type="project" value="TreeGrafter"/>
</dbReference>
<dbReference type="Gene3D" id="3.30.70.80">
    <property type="entry name" value="Peptidase S8 propeptide/proteinase inhibitor I9"/>
    <property type="match status" value="1"/>
</dbReference>
<evidence type="ECO:0000256" key="1">
    <source>
        <dbReference type="ARBA" id="ARBA00038069"/>
    </source>
</evidence>
<proteinExistence type="inferred from homology"/>
<protein>
    <recommendedName>
        <fullName evidence="4">Inhibitor I9 domain-containing protein</fullName>
    </recommendedName>
</protein>
<dbReference type="EMBL" id="MU150286">
    <property type="protein sequence ID" value="KAF9461282.1"/>
    <property type="molecule type" value="Genomic_DNA"/>
</dbReference>
<organism evidence="2 3">
    <name type="scientific">Collybia nuda</name>
    <dbReference type="NCBI Taxonomy" id="64659"/>
    <lineage>
        <taxon>Eukaryota</taxon>
        <taxon>Fungi</taxon>
        <taxon>Dikarya</taxon>
        <taxon>Basidiomycota</taxon>
        <taxon>Agaricomycotina</taxon>
        <taxon>Agaricomycetes</taxon>
        <taxon>Agaricomycetidae</taxon>
        <taxon>Agaricales</taxon>
        <taxon>Tricholomatineae</taxon>
        <taxon>Clitocybaceae</taxon>
        <taxon>Collybia</taxon>
    </lineage>
</organism>
<accession>A0A9P5Y0N4</accession>
<comment type="similarity">
    <text evidence="1">Belongs to the protease inhibitor I9 family.</text>
</comment>
<dbReference type="InterPro" id="IPR037045">
    <property type="entry name" value="S8pro/Inhibitor_I9_sf"/>
</dbReference>
<gene>
    <name evidence="2" type="ORF">BDZ94DRAFT_1264093</name>
</gene>
<feature type="non-terminal residue" evidence="2">
    <location>
        <position position="1"/>
    </location>
</feature>
<dbReference type="AlphaFoldDB" id="A0A9P5Y0N4"/>
<evidence type="ECO:0000313" key="2">
    <source>
        <dbReference type="EMBL" id="KAF9461282.1"/>
    </source>
</evidence>
<dbReference type="SUPFAM" id="SSF54897">
    <property type="entry name" value="Protease propeptides/inhibitors"/>
    <property type="match status" value="1"/>
</dbReference>
<reference evidence="2" key="1">
    <citation type="submission" date="2020-11" db="EMBL/GenBank/DDBJ databases">
        <authorList>
            <consortium name="DOE Joint Genome Institute"/>
            <person name="Ahrendt S."/>
            <person name="Riley R."/>
            <person name="Andreopoulos W."/>
            <person name="Labutti K."/>
            <person name="Pangilinan J."/>
            <person name="Ruiz-Duenas F.J."/>
            <person name="Barrasa J.M."/>
            <person name="Sanchez-Garcia M."/>
            <person name="Camarero S."/>
            <person name="Miyauchi S."/>
            <person name="Serrano A."/>
            <person name="Linde D."/>
            <person name="Babiker R."/>
            <person name="Drula E."/>
            <person name="Ayuso-Fernandez I."/>
            <person name="Pacheco R."/>
            <person name="Padilla G."/>
            <person name="Ferreira P."/>
            <person name="Barriuso J."/>
            <person name="Kellner H."/>
            <person name="Castanera R."/>
            <person name="Alfaro M."/>
            <person name="Ramirez L."/>
            <person name="Pisabarro A.G."/>
            <person name="Kuo A."/>
            <person name="Tritt A."/>
            <person name="Lipzen A."/>
            <person name="He G."/>
            <person name="Yan M."/>
            <person name="Ng V."/>
            <person name="Cullen D."/>
            <person name="Martin F."/>
            <person name="Rosso M.-N."/>
            <person name="Henrissat B."/>
            <person name="Hibbett D."/>
            <person name="Martinez A.T."/>
            <person name="Grigoriev I.V."/>
        </authorList>
    </citation>
    <scope>NUCLEOTIDE SEQUENCE</scope>
    <source>
        <strain evidence="2">CBS 247.69</strain>
    </source>
</reference>
<evidence type="ECO:0008006" key="4">
    <source>
        <dbReference type="Google" id="ProtNLM"/>
    </source>
</evidence>
<evidence type="ECO:0000313" key="3">
    <source>
        <dbReference type="Proteomes" id="UP000807353"/>
    </source>
</evidence>
<dbReference type="PANTHER" id="PTHR28288:SF2">
    <property type="entry name" value="PROTEASE B INHIBITOR 2"/>
    <property type="match status" value="1"/>
</dbReference>
<dbReference type="GO" id="GO:0004866">
    <property type="term" value="F:endopeptidase inhibitor activity"/>
    <property type="evidence" value="ECO:0007669"/>
    <property type="project" value="TreeGrafter"/>
</dbReference>
<dbReference type="OrthoDB" id="5518345at2759"/>
<name>A0A9P5Y0N4_9AGAR</name>
<comment type="caution">
    <text evidence="2">The sequence shown here is derived from an EMBL/GenBank/DDBJ whole genome shotgun (WGS) entry which is preliminary data.</text>
</comment>
<dbReference type="PANTHER" id="PTHR28288">
    <property type="entry name" value="PROTEASE B INHIBITOR 2"/>
    <property type="match status" value="1"/>
</dbReference>
<dbReference type="InterPro" id="IPR052471">
    <property type="entry name" value="PBI_I9"/>
</dbReference>
<sequence>SIIVFKDSVTNDEMEDVIENMRAAGAHITNIYKEIYKGFAATMSNIQLSRLQELTGKDSLIDYIESDGVVTTFD</sequence>
<dbReference type="Proteomes" id="UP000807353">
    <property type="component" value="Unassembled WGS sequence"/>
</dbReference>